<evidence type="ECO:0000313" key="2">
    <source>
        <dbReference type="EMBL" id="SMP32995.1"/>
    </source>
</evidence>
<sequence>MFLELIAVIFAGMAGAGLMAIISKVSGGRLPKWMTPLAAGGAMIAATISSEYSWFSRTTETLPEGFSIVETVETTAFYRPWTYVVPLTERFVTLDTASVQTNPTQPDLRLAQVYFYGRWSPLNRLNVGADCGKGQRAALTDGISFNDGGTIEGAKWVNVPDQDPLLDAICEVR</sequence>
<organism evidence="2 3">
    <name type="scientific">Shimia sagamensis</name>
    <dbReference type="NCBI Taxonomy" id="1566352"/>
    <lineage>
        <taxon>Bacteria</taxon>
        <taxon>Pseudomonadati</taxon>
        <taxon>Pseudomonadota</taxon>
        <taxon>Alphaproteobacteria</taxon>
        <taxon>Rhodobacterales</taxon>
        <taxon>Roseobacteraceae</taxon>
    </lineage>
</organism>
<keyword evidence="1" id="KW-0812">Transmembrane</keyword>
<feature type="transmembrane region" description="Helical" evidence="1">
    <location>
        <begin position="6"/>
        <end position="25"/>
    </location>
</feature>
<comment type="caution">
    <text evidence="2">The sequence shown here is derived from an EMBL/GenBank/DDBJ whole genome shotgun (WGS) entry which is preliminary data.</text>
</comment>
<dbReference type="Proteomes" id="UP001157961">
    <property type="component" value="Unassembled WGS sequence"/>
</dbReference>
<evidence type="ECO:0000256" key="1">
    <source>
        <dbReference type="SAM" id="Phobius"/>
    </source>
</evidence>
<protein>
    <submittedName>
        <fullName evidence="2">Uncharacterized protein</fullName>
    </submittedName>
</protein>
<proteinExistence type="predicted"/>
<dbReference type="EMBL" id="FXTY01000009">
    <property type="protein sequence ID" value="SMP32995.1"/>
    <property type="molecule type" value="Genomic_DNA"/>
</dbReference>
<feature type="transmembrane region" description="Helical" evidence="1">
    <location>
        <begin position="37"/>
        <end position="55"/>
    </location>
</feature>
<name>A0ABY1PEZ7_9RHOB</name>
<reference evidence="2 3" key="1">
    <citation type="submission" date="2017-05" db="EMBL/GenBank/DDBJ databases">
        <authorList>
            <person name="Varghese N."/>
            <person name="Submissions S."/>
        </authorList>
    </citation>
    <scope>NUCLEOTIDE SEQUENCE [LARGE SCALE GENOMIC DNA]</scope>
    <source>
        <strain evidence="2 3">DSM 29734</strain>
    </source>
</reference>
<keyword evidence="3" id="KW-1185">Reference proteome</keyword>
<evidence type="ECO:0000313" key="3">
    <source>
        <dbReference type="Proteomes" id="UP001157961"/>
    </source>
</evidence>
<dbReference type="RefSeq" id="WP_283427517.1">
    <property type="nucleotide sequence ID" value="NZ_FXTY01000009.1"/>
</dbReference>
<keyword evidence="1" id="KW-1133">Transmembrane helix</keyword>
<keyword evidence="1" id="KW-0472">Membrane</keyword>
<accession>A0ABY1PEZ7</accession>
<gene>
    <name evidence="2" type="ORF">SAMN06265373_1096</name>
</gene>